<proteinExistence type="predicted"/>
<protein>
    <submittedName>
        <fullName evidence="1">Uncharacterized protein</fullName>
    </submittedName>
</protein>
<organism evidence="1 2">
    <name type="scientific">Zosterops borbonicus</name>
    <dbReference type="NCBI Taxonomy" id="364589"/>
    <lineage>
        <taxon>Eukaryota</taxon>
        <taxon>Metazoa</taxon>
        <taxon>Chordata</taxon>
        <taxon>Craniata</taxon>
        <taxon>Vertebrata</taxon>
        <taxon>Euteleostomi</taxon>
        <taxon>Archelosauria</taxon>
        <taxon>Archosauria</taxon>
        <taxon>Dinosauria</taxon>
        <taxon>Saurischia</taxon>
        <taxon>Theropoda</taxon>
        <taxon>Coelurosauria</taxon>
        <taxon>Aves</taxon>
        <taxon>Neognathae</taxon>
        <taxon>Neoaves</taxon>
        <taxon>Telluraves</taxon>
        <taxon>Australaves</taxon>
        <taxon>Passeriformes</taxon>
        <taxon>Sylvioidea</taxon>
        <taxon>Zosteropidae</taxon>
        <taxon>Zosterops</taxon>
    </lineage>
</organism>
<accession>A0A8K1D383</accession>
<sequence>NKVYLWKAMFSVRQTLEKVLKELKIQLQDWHTNIFTQQQKSCLTFLAMLVSDDANEYELDPLYKDLRSLMYSGMEMVPLVLRALVTLSERAETARKMKRVLRELLKICWEWPWDHSLMVMEIFRNVLGHLKKSEASSMAVRVVQRLWRLFEA</sequence>
<name>A0A8K1D383_9PASS</name>
<evidence type="ECO:0000313" key="1">
    <source>
        <dbReference type="EMBL" id="TRZ04683.1"/>
    </source>
</evidence>
<evidence type="ECO:0000313" key="2">
    <source>
        <dbReference type="Proteomes" id="UP000796761"/>
    </source>
</evidence>
<dbReference type="AlphaFoldDB" id="A0A8K1D383"/>
<dbReference type="EMBL" id="SWJQ01017892">
    <property type="protein sequence ID" value="TRZ04683.1"/>
    <property type="molecule type" value="Genomic_DNA"/>
</dbReference>
<keyword evidence="2" id="KW-1185">Reference proteome</keyword>
<dbReference type="Proteomes" id="UP000796761">
    <property type="component" value="Unassembled WGS sequence"/>
</dbReference>
<reference evidence="1" key="1">
    <citation type="submission" date="2019-04" db="EMBL/GenBank/DDBJ databases">
        <title>Genome assembly of Zosterops borbonicus 15179.</title>
        <authorList>
            <person name="Leroy T."/>
            <person name="Anselmetti Y."/>
            <person name="Tilak M.-K."/>
            <person name="Nabholz B."/>
        </authorList>
    </citation>
    <scope>NUCLEOTIDE SEQUENCE</scope>
    <source>
        <strain evidence="1">HGM_15179</strain>
        <tissue evidence="1">Muscle</tissue>
    </source>
</reference>
<dbReference type="OrthoDB" id="9217730at2759"/>
<feature type="non-terminal residue" evidence="1">
    <location>
        <position position="1"/>
    </location>
</feature>
<feature type="non-terminal residue" evidence="1">
    <location>
        <position position="152"/>
    </location>
</feature>
<comment type="caution">
    <text evidence="1">The sequence shown here is derived from an EMBL/GenBank/DDBJ whole genome shotgun (WGS) entry which is preliminary data.</text>
</comment>
<gene>
    <name evidence="1" type="ORF">HGM15179_022424</name>
</gene>